<organism evidence="1 2">
    <name type="scientific">Carpinus fangiana</name>
    <dbReference type="NCBI Taxonomy" id="176857"/>
    <lineage>
        <taxon>Eukaryota</taxon>
        <taxon>Viridiplantae</taxon>
        <taxon>Streptophyta</taxon>
        <taxon>Embryophyta</taxon>
        <taxon>Tracheophyta</taxon>
        <taxon>Spermatophyta</taxon>
        <taxon>Magnoliopsida</taxon>
        <taxon>eudicotyledons</taxon>
        <taxon>Gunneridae</taxon>
        <taxon>Pentapetalae</taxon>
        <taxon>rosids</taxon>
        <taxon>fabids</taxon>
        <taxon>Fagales</taxon>
        <taxon>Betulaceae</taxon>
        <taxon>Carpinus</taxon>
    </lineage>
</organism>
<reference evidence="1 2" key="1">
    <citation type="submission" date="2019-06" db="EMBL/GenBank/DDBJ databases">
        <title>A chromosomal-level reference genome of Carpinus fangiana (Coryloideae, Betulaceae).</title>
        <authorList>
            <person name="Yang X."/>
            <person name="Wang Z."/>
            <person name="Zhang L."/>
            <person name="Hao G."/>
            <person name="Liu J."/>
            <person name="Yang Y."/>
        </authorList>
    </citation>
    <scope>NUCLEOTIDE SEQUENCE [LARGE SCALE GENOMIC DNA]</scope>
    <source>
        <strain evidence="1">Cfa_2016G</strain>
        <tissue evidence="1">Leaf</tissue>
    </source>
</reference>
<dbReference type="EMBL" id="CM017321">
    <property type="protein sequence ID" value="KAE7998065.1"/>
    <property type="molecule type" value="Genomic_DNA"/>
</dbReference>
<sequence>MAVRVSLEALAMAGADYLEFSLDAEEWESQDLMQAEAPPHLLVEEEEVEEQGAFPTTHIFQSLHAEDYGDGDDDDRVAVKCQSKLGVGGIIDESTEKCLSSIRLVVRAIMRLLLIIRMDFKSSF</sequence>
<accession>A0A5N6QG09</accession>
<dbReference type="OrthoDB" id="1719622at2759"/>
<gene>
    <name evidence="1" type="ORF">FH972_002643</name>
</gene>
<protein>
    <submittedName>
        <fullName evidence="1">Uncharacterized protein</fullName>
    </submittedName>
</protein>
<evidence type="ECO:0000313" key="1">
    <source>
        <dbReference type="EMBL" id="KAE7998065.1"/>
    </source>
</evidence>
<dbReference type="Proteomes" id="UP000327013">
    <property type="component" value="Chromosome 1"/>
</dbReference>
<name>A0A5N6QG09_9ROSI</name>
<evidence type="ECO:0000313" key="2">
    <source>
        <dbReference type="Proteomes" id="UP000327013"/>
    </source>
</evidence>
<proteinExistence type="predicted"/>
<dbReference type="AlphaFoldDB" id="A0A5N6QG09"/>
<keyword evidence="2" id="KW-1185">Reference proteome</keyword>